<evidence type="ECO:0008006" key="2">
    <source>
        <dbReference type="Google" id="ProtNLM"/>
    </source>
</evidence>
<sequence length="221" mass="25748">MVLIYKDTQVEITKNKMEAVISIQNWDGKYKKFWVNFPLSLLKLTKKETESNTKTYTIKVDKIEMLDELIKRKKALDYNGCISLLYDIGNQIQSLEMFNVGIPFFKLSDILVVDSKHFFIVNTDRVLPVSNKTITINTPYKRTPFFSPEMQNLTGIPSTVNWKSAYYSLASVVVFCLTQEYILGNKLSPGEILDKLYATKLYWALMRCLEPEPRDRRYLII</sequence>
<reference evidence="1" key="1">
    <citation type="journal article" date="2020" name="Nature">
        <title>Giant virus diversity and host interactions through global metagenomics.</title>
        <authorList>
            <person name="Schulz F."/>
            <person name="Roux S."/>
            <person name="Paez-Espino D."/>
            <person name="Jungbluth S."/>
            <person name="Walsh D.A."/>
            <person name="Denef V.J."/>
            <person name="McMahon K.D."/>
            <person name="Konstantinidis K.T."/>
            <person name="Eloe-Fadrosh E.A."/>
            <person name="Kyrpides N.C."/>
            <person name="Woyke T."/>
        </authorList>
    </citation>
    <scope>NUCLEOTIDE SEQUENCE</scope>
    <source>
        <strain evidence="1">GVMAG-M-3300020185-33</strain>
    </source>
</reference>
<accession>A0A6C0C3L1</accession>
<organism evidence="1">
    <name type="scientific">viral metagenome</name>
    <dbReference type="NCBI Taxonomy" id="1070528"/>
    <lineage>
        <taxon>unclassified sequences</taxon>
        <taxon>metagenomes</taxon>
        <taxon>organismal metagenomes</taxon>
    </lineage>
</organism>
<protein>
    <recommendedName>
        <fullName evidence="2">Protein kinase domain-containing protein</fullName>
    </recommendedName>
</protein>
<proteinExistence type="predicted"/>
<evidence type="ECO:0000313" key="1">
    <source>
        <dbReference type="EMBL" id="QHS99285.1"/>
    </source>
</evidence>
<name>A0A6C0C3L1_9ZZZZ</name>
<dbReference type="SUPFAM" id="SSF56112">
    <property type="entry name" value="Protein kinase-like (PK-like)"/>
    <property type="match status" value="1"/>
</dbReference>
<dbReference type="EMBL" id="MN739337">
    <property type="protein sequence ID" value="QHS99285.1"/>
    <property type="molecule type" value="Genomic_DNA"/>
</dbReference>
<dbReference type="AlphaFoldDB" id="A0A6C0C3L1"/>
<dbReference type="InterPro" id="IPR011009">
    <property type="entry name" value="Kinase-like_dom_sf"/>
</dbReference>